<reference evidence="11" key="3">
    <citation type="submission" date="2015-06" db="UniProtKB">
        <authorList>
            <consortium name="EnsemblMetazoa"/>
        </authorList>
    </citation>
    <scope>IDENTIFICATION</scope>
</reference>
<keyword evidence="7" id="KW-0325">Glycoprotein</keyword>
<dbReference type="InterPro" id="IPR049883">
    <property type="entry name" value="NOTCH1_EGF-like"/>
</dbReference>
<sequence length="316" mass="35281">MHAWTCVSMVDIDECLGDEGVAIDKDCHTCKNTQGSYTCECDEGYERHPNEKMCIDVDECERELYDVGCHTCINLIGGHTCLCNETFILDTNMNNETCMGQPGKPITSSFDGRTIAMIVGLVVFLVLTAFALFATVIFVRQRKEDRLISRNANTDDIPGTESLQDEVIRGVPNVTVEQAPPLFAIKAETAKKVATPKPNLKPKPKPEEIYVNGPGGTHFIAMNLLKQFVKESEANPKMLNTEYKSFPKPNGETKYTSKFALKSKQRFGNIIPCMYDIDKDDHNRVKLEKIEGQPLSDYINASHVQGTNGRKYIASQ</sequence>
<dbReference type="InterPro" id="IPR001881">
    <property type="entry name" value="EGF-like_Ca-bd_dom"/>
</dbReference>
<evidence type="ECO:0000256" key="7">
    <source>
        <dbReference type="ARBA" id="ARBA00023180"/>
    </source>
</evidence>
<dbReference type="CDD" id="cd00054">
    <property type="entry name" value="EGF_CA"/>
    <property type="match status" value="2"/>
</dbReference>
<evidence type="ECO:0000256" key="6">
    <source>
        <dbReference type="ARBA" id="ARBA00023157"/>
    </source>
</evidence>
<dbReference type="PANTHER" id="PTHR24039">
    <property type="entry name" value="FIBRILLIN-RELATED"/>
    <property type="match status" value="1"/>
</dbReference>
<dbReference type="Pfam" id="PF00102">
    <property type="entry name" value="Y_phosphatase"/>
    <property type="match status" value="1"/>
</dbReference>
<dbReference type="SMART" id="SM00179">
    <property type="entry name" value="EGF_CA"/>
    <property type="match status" value="2"/>
</dbReference>
<dbReference type="InterPro" id="IPR029021">
    <property type="entry name" value="Prot-tyrosine_phosphatase-like"/>
</dbReference>
<dbReference type="EMBL" id="KB312530">
    <property type="protein sequence ID" value="ELT87044.1"/>
    <property type="molecule type" value="Genomic_DNA"/>
</dbReference>
<keyword evidence="2" id="KW-0964">Secreted</keyword>
<dbReference type="Gene3D" id="3.90.190.10">
    <property type="entry name" value="Protein tyrosine phosphatase superfamily"/>
    <property type="match status" value="1"/>
</dbReference>
<comment type="subcellular location">
    <subcellularLocation>
        <location evidence="1">Secreted</location>
    </subcellularLocation>
</comment>
<dbReference type="EMBL" id="AMQN01034570">
    <property type="status" value="NOT_ANNOTATED_CDS"/>
    <property type="molecule type" value="Genomic_DNA"/>
</dbReference>
<dbReference type="SMART" id="SM00181">
    <property type="entry name" value="EGF"/>
    <property type="match status" value="2"/>
</dbReference>
<keyword evidence="8" id="KW-0472">Membrane</keyword>
<organism evidence="10">
    <name type="scientific">Capitella teleta</name>
    <name type="common">Polychaete worm</name>
    <dbReference type="NCBI Taxonomy" id="283909"/>
    <lineage>
        <taxon>Eukaryota</taxon>
        <taxon>Metazoa</taxon>
        <taxon>Spiralia</taxon>
        <taxon>Lophotrochozoa</taxon>
        <taxon>Annelida</taxon>
        <taxon>Polychaeta</taxon>
        <taxon>Sedentaria</taxon>
        <taxon>Scolecida</taxon>
        <taxon>Capitellidae</taxon>
        <taxon>Capitella</taxon>
    </lineage>
</organism>
<keyword evidence="12" id="KW-1185">Reference proteome</keyword>
<dbReference type="HOGENOM" id="CLU_881593_0_0_1"/>
<evidence type="ECO:0000313" key="11">
    <source>
        <dbReference type="EnsemblMetazoa" id="CapteP216000"/>
    </source>
</evidence>
<proteinExistence type="predicted"/>
<name>R7T7R7_CAPTE</name>
<evidence type="ECO:0000313" key="12">
    <source>
        <dbReference type="Proteomes" id="UP000014760"/>
    </source>
</evidence>
<keyword evidence="4" id="KW-0732">Signal</keyword>
<evidence type="ECO:0000256" key="5">
    <source>
        <dbReference type="ARBA" id="ARBA00022737"/>
    </source>
</evidence>
<dbReference type="Proteomes" id="UP000014760">
    <property type="component" value="Unassembled WGS sequence"/>
</dbReference>
<feature type="non-terminal residue" evidence="10">
    <location>
        <position position="316"/>
    </location>
</feature>
<evidence type="ECO:0000259" key="9">
    <source>
        <dbReference type="PROSITE" id="PS50055"/>
    </source>
</evidence>
<dbReference type="SUPFAM" id="SSF57184">
    <property type="entry name" value="Growth factor receptor domain"/>
    <property type="match status" value="1"/>
</dbReference>
<keyword evidence="5" id="KW-0677">Repeat</keyword>
<evidence type="ECO:0000256" key="1">
    <source>
        <dbReference type="ARBA" id="ARBA00004613"/>
    </source>
</evidence>
<evidence type="ECO:0000256" key="8">
    <source>
        <dbReference type="SAM" id="Phobius"/>
    </source>
</evidence>
<dbReference type="GO" id="GO:0004725">
    <property type="term" value="F:protein tyrosine phosphatase activity"/>
    <property type="evidence" value="ECO:0007669"/>
    <property type="project" value="InterPro"/>
</dbReference>
<dbReference type="GO" id="GO:0005576">
    <property type="term" value="C:extracellular region"/>
    <property type="evidence" value="ECO:0007669"/>
    <property type="project" value="UniProtKB-SubCell"/>
</dbReference>
<feature type="transmembrane region" description="Helical" evidence="8">
    <location>
        <begin position="115"/>
        <end position="139"/>
    </location>
</feature>
<dbReference type="InterPro" id="IPR000742">
    <property type="entry name" value="EGF"/>
</dbReference>
<keyword evidence="6" id="KW-1015">Disulfide bond</keyword>
<feature type="domain" description="Tyrosine-protein phosphatase" evidence="9">
    <location>
        <begin position="239"/>
        <end position="316"/>
    </location>
</feature>
<dbReference type="AlphaFoldDB" id="R7T7R7"/>
<dbReference type="InterPro" id="IPR009030">
    <property type="entry name" value="Growth_fac_rcpt_cys_sf"/>
</dbReference>
<dbReference type="Pfam" id="PF07645">
    <property type="entry name" value="EGF_CA"/>
    <property type="match status" value="2"/>
</dbReference>
<dbReference type="STRING" id="283909.R7T7R7"/>
<reference evidence="12" key="1">
    <citation type="submission" date="2012-12" db="EMBL/GenBank/DDBJ databases">
        <authorList>
            <person name="Hellsten U."/>
            <person name="Grimwood J."/>
            <person name="Chapman J.A."/>
            <person name="Shapiro H."/>
            <person name="Aerts A."/>
            <person name="Otillar R.P."/>
            <person name="Terry A.Y."/>
            <person name="Boore J.L."/>
            <person name="Simakov O."/>
            <person name="Marletaz F."/>
            <person name="Cho S.-J."/>
            <person name="Edsinger-Gonzales E."/>
            <person name="Havlak P."/>
            <person name="Kuo D.-H."/>
            <person name="Larsson T."/>
            <person name="Lv J."/>
            <person name="Arendt D."/>
            <person name="Savage R."/>
            <person name="Osoegawa K."/>
            <person name="de Jong P."/>
            <person name="Lindberg D.R."/>
            <person name="Seaver E.C."/>
            <person name="Weisblat D.A."/>
            <person name="Putnam N.H."/>
            <person name="Grigoriev I.V."/>
            <person name="Rokhsar D.S."/>
        </authorList>
    </citation>
    <scope>NUCLEOTIDE SEQUENCE</scope>
    <source>
        <strain evidence="12">I ESC-2004</strain>
    </source>
</reference>
<reference evidence="10 12" key="2">
    <citation type="journal article" date="2013" name="Nature">
        <title>Insights into bilaterian evolution from three spiralian genomes.</title>
        <authorList>
            <person name="Simakov O."/>
            <person name="Marletaz F."/>
            <person name="Cho S.J."/>
            <person name="Edsinger-Gonzales E."/>
            <person name="Havlak P."/>
            <person name="Hellsten U."/>
            <person name="Kuo D.H."/>
            <person name="Larsson T."/>
            <person name="Lv J."/>
            <person name="Arendt D."/>
            <person name="Savage R."/>
            <person name="Osoegawa K."/>
            <person name="de Jong P."/>
            <person name="Grimwood J."/>
            <person name="Chapman J.A."/>
            <person name="Shapiro H."/>
            <person name="Aerts A."/>
            <person name="Otillar R.P."/>
            <person name="Terry A.Y."/>
            <person name="Boore J.L."/>
            <person name="Grigoriev I.V."/>
            <person name="Lindberg D.R."/>
            <person name="Seaver E.C."/>
            <person name="Weisblat D.A."/>
            <person name="Putnam N.H."/>
            <person name="Rokhsar D.S."/>
        </authorList>
    </citation>
    <scope>NUCLEOTIDE SEQUENCE</scope>
    <source>
        <strain evidence="10 12">I ESC-2004</strain>
    </source>
</reference>
<gene>
    <name evidence="10" type="ORF">CAPTEDRAFT_216000</name>
</gene>
<dbReference type="FunFam" id="2.10.25.10:FF:000014">
    <property type="entry name" value="Latent-transforming growth factor beta-binding protein 3"/>
    <property type="match status" value="1"/>
</dbReference>
<dbReference type="GO" id="GO:0005509">
    <property type="term" value="F:calcium ion binding"/>
    <property type="evidence" value="ECO:0007669"/>
    <property type="project" value="InterPro"/>
</dbReference>
<dbReference type="SUPFAM" id="SSF52799">
    <property type="entry name" value="(Phosphotyrosine protein) phosphatases II"/>
    <property type="match status" value="1"/>
</dbReference>
<keyword evidence="3" id="KW-0245">EGF-like domain</keyword>
<protein>
    <recommendedName>
        <fullName evidence="9">Tyrosine-protein phosphatase domain-containing protein</fullName>
    </recommendedName>
</protein>
<dbReference type="Gene3D" id="2.10.25.10">
    <property type="entry name" value="Laminin"/>
    <property type="match status" value="2"/>
</dbReference>
<accession>R7T7R7</accession>
<dbReference type="EnsemblMetazoa" id="CapteT216000">
    <property type="protein sequence ID" value="CapteP216000"/>
    <property type="gene ID" value="CapteG216000"/>
</dbReference>
<evidence type="ECO:0000256" key="4">
    <source>
        <dbReference type="ARBA" id="ARBA00022729"/>
    </source>
</evidence>
<evidence type="ECO:0000256" key="2">
    <source>
        <dbReference type="ARBA" id="ARBA00022525"/>
    </source>
</evidence>
<evidence type="ECO:0000256" key="3">
    <source>
        <dbReference type="ARBA" id="ARBA00022536"/>
    </source>
</evidence>
<dbReference type="InterPro" id="IPR000242">
    <property type="entry name" value="PTP_cat"/>
</dbReference>
<evidence type="ECO:0000313" key="10">
    <source>
        <dbReference type="EMBL" id="ELT87044.1"/>
    </source>
</evidence>
<dbReference type="PANTHER" id="PTHR24039:SF58">
    <property type="entry name" value="EGF-LIKE DOMAIN-CONTAINING PROTEIN"/>
    <property type="match status" value="1"/>
</dbReference>
<keyword evidence="8" id="KW-1133">Transmembrane helix</keyword>
<dbReference type="PROSITE" id="PS50055">
    <property type="entry name" value="TYR_PHOSPHATASE_PTP"/>
    <property type="match status" value="1"/>
</dbReference>
<keyword evidence="8" id="KW-0812">Transmembrane</keyword>
<dbReference type="OrthoDB" id="6063061at2759"/>